<dbReference type="Gene3D" id="3.30.200.20">
    <property type="entry name" value="Phosphorylase Kinase, domain 1"/>
    <property type="match status" value="1"/>
</dbReference>
<dbReference type="SUPFAM" id="SSF56104">
    <property type="entry name" value="SAICAR synthase-like"/>
    <property type="match status" value="1"/>
</dbReference>
<dbReference type="PANTHER" id="PTHR43700">
    <property type="entry name" value="PHOSPHORIBOSYLAMINOIMIDAZOLE-SUCCINOCARBOXAMIDE SYNTHASE"/>
    <property type="match status" value="1"/>
</dbReference>
<dbReference type="PROSITE" id="PS01058">
    <property type="entry name" value="SAICAR_SYNTHETASE_2"/>
    <property type="match status" value="1"/>
</dbReference>
<organism evidence="10 11">
    <name type="scientific">Candidatus Sphingobacterium stercoripullorum</name>
    <dbReference type="NCBI Taxonomy" id="2838759"/>
    <lineage>
        <taxon>Bacteria</taxon>
        <taxon>Pseudomonadati</taxon>
        <taxon>Bacteroidota</taxon>
        <taxon>Sphingobacteriia</taxon>
        <taxon>Sphingobacteriales</taxon>
        <taxon>Sphingobacteriaceae</taxon>
        <taxon>Sphingobacterium</taxon>
    </lineage>
</organism>
<comment type="similarity">
    <text evidence="2 8">Belongs to the SAICAR synthetase family.</text>
</comment>
<dbReference type="AlphaFoldDB" id="A0A9D1W6Z0"/>
<dbReference type="Pfam" id="PF01259">
    <property type="entry name" value="SAICAR_synt"/>
    <property type="match status" value="1"/>
</dbReference>
<evidence type="ECO:0000256" key="1">
    <source>
        <dbReference type="ARBA" id="ARBA00004672"/>
    </source>
</evidence>
<dbReference type="Proteomes" id="UP000824156">
    <property type="component" value="Unassembled WGS sequence"/>
</dbReference>
<evidence type="ECO:0000256" key="5">
    <source>
        <dbReference type="ARBA" id="ARBA00022755"/>
    </source>
</evidence>
<feature type="domain" description="SAICAR synthetase/ADE2 N-terminal" evidence="9">
    <location>
        <begin position="20"/>
        <end position="256"/>
    </location>
</feature>
<protein>
    <recommendedName>
        <fullName evidence="8">Phosphoribosylaminoimidazole-succinocarboxamide synthase</fullName>
        <ecNumber evidence="8">6.3.2.6</ecNumber>
    </recommendedName>
    <alternativeName>
        <fullName evidence="8">SAICAR synthetase</fullName>
    </alternativeName>
</protein>
<keyword evidence="6 8" id="KW-0067">ATP-binding</keyword>
<dbReference type="Gene3D" id="3.30.470.20">
    <property type="entry name" value="ATP-grasp fold, B domain"/>
    <property type="match status" value="1"/>
</dbReference>
<keyword evidence="4 8" id="KW-0547">Nucleotide-binding</keyword>
<dbReference type="GO" id="GO:0005737">
    <property type="term" value="C:cytoplasm"/>
    <property type="evidence" value="ECO:0007669"/>
    <property type="project" value="TreeGrafter"/>
</dbReference>
<name>A0A9D1W6Z0_9SPHI</name>
<sequence>MEKHPTLSSTSLKLRDDQTMYKGKVRDVYFLPPDRLVSVASDRISAFDVILPDPIPHKGQVLNQLAAYFLDLTRDIIPNWLIDTPHPNISIGYACRPIPLEVVVRGNLAGSMFQKYLKGKRTFDEDTLLDGIKEYQEFTPPLVSFTTKAIQGHDESISSSEILSRGILDATTIDLVKSYAIKLFEKGKTVSEEKGLLLIDAKYEFGWYQGEVYLMDEIHTPDCARYLYLEDLLAYQKHQTPIQQLSKEWVRIWLKGKGFLGLPTQEAPRMDENVKAEISQLYINVYEKLTGRKFMPLTTEQLDSKYLESCVLRVLDN</sequence>
<evidence type="ECO:0000259" key="9">
    <source>
        <dbReference type="Pfam" id="PF01259"/>
    </source>
</evidence>
<dbReference type="HAMAP" id="MF_00137">
    <property type="entry name" value="SAICAR_synth"/>
    <property type="match status" value="1"/>
</dbReference>
<dbReference type="GO" id="GO:0006189">
    <property type="term" value="P:'de novo' IMP biosynthetic process"/>
    <property type="evidence" value="ECO:0007669"/>
    <property type="project" value="UniProtKB-UniRule"/>
</dbReference>
<keyword evidence="3 8" id="KW-0436">Ligase</keyword>
<dbReference type="CDD" id="cd01414">
    <property type="entry name" value="SAICAR_synt_Sc"/>
    <property type="match status" value="1"/>
</dbReference>
<dbReference type="PANTHER" id="PTHR43700:SF1">
    <property type="entry name" value="PHOSPHORIBOSYLAMINOIMIDAZOLE-SUCCINOCARBOXAMIDE SYNTHASE"/>
    <property type="match status" value="1"/>
</dbReference>
<comment type="caution">
    <text evidence="10">The sequence shown here is derived from an EMBL/GenBank/DDBJ whole genome shotgun (WGS) entry which is preliminary data.</text>
</comment>
<keyword evidence="5 8" id="KW-0658">Purine biosynthesis</keyword>
<dbReference type="EC" id="6.3.2.6" evidence="8"/>
<proteinExistence type="inferred from homology"/>
<evidence type="ECO:0000313" key="10">
    <source>
        <dbReference type="EMBL" id="HIX53626.1"/>
    </source>
</evidence>
<dbReference type="EMBL" id="DXEZ01000035">
    <property type="protein sequence ID" value="HIX53626.1"/>
    <property type="molecule type" value="Genomic_DNA"/>
</dbReference>
<evidence type="ECO:0000256" key="2">
    <source>
        <dbReference type="ARBA" id="ARBA00010190"/>
    </source>
</evidence>
<evidence type="ECO:0000256" key="6">
    <source>
        <dbReference type="ARBA" id="ARBA00022840"/>
    </source>
</evidence>
<dbReference type="GO" id="GO:0004639">
    <property type="term" value="F:phosphoribosylaminoimidazolesuccinocarboxamide synthase activity"/>
    <property type="evidence" value="ECO:0007669"/>
    <property type="project" value="UniProtKB-UniRule"/>
</dbReference>
<dbReference type="InterPro" id="IPR028923">
    <property type="entry name" value="SAICAR_synt/ADE2_N"/>
</dbReference>
<evidence type="ECO:0000256" key="7">
    <source>
        <dbReference type="ARBA" id="ARBA00048475"/>
    </source>
</evidence>
<dbReference type="GO" id="GO:0005524">
    <property type="term" value="F:ATP binding"/>
    <property type="evidence" value="ECO:0007669"/>
    <property type="project" value="UniProtKB-KW"/>
</dbReference>
<evidence type="ECO:0000256" key="8">
    <source>
        <dbReference type="HAMAP-Rule" id="MF_00137"/>
    </source>
</evidence>
<reference evidence="10" key="1">
    <citation type="journal article" date="2021" name="PeerJ">
        <title>Extensive microbial diversity within the chicken gut microbiome revealed by metagenomics and culture.</title>
        <authorList>
            <person name="Gilroy R."/>
            <person name="Ravi A."/>
            <person name="Getino M."/>
            <person name="Pursley I."/>
            <person name="Horton D.L."/>
            <person name="Alikhan N.F."/>
            <person name="Baker D."/>
            <person name="Gharbi K."/>
            <person name="Hall N."/>
            <person name="Watson M."/>
            <person name="Adriaenssens E.M."/>
            <person name="Foster-Nyarko E."/>
            <person name="Jarju S."/>
            <person name="Secka A."/>
            <person name="Antonio M."/>
            <person name="Oren A."/>
            <person name="Chaudhuri R.R."/>
            <person name="La Ragione R."/>
            <person name="Hildebrand F."/>
            <person name="Pallen M.J."/>
        </authorList>
    </citation>
    <scope>NUCLEOTIDE SEQUENCE</scope>
    <source>
        <strain evidence="10">1719</strain>
    </source>
</reference>
<gene>
    <name evidence="8" type="primary">purC</name>
    <name evidence="10" type="ORF">H9853_01265</name>
</gene>
<comment type="pathway">
    <text evidence="1 8">Purine metabolism; IMP biosynthesis via de novo pathway; 5-amino-1-(5-phospho-D-ribosyl)imidazole-4-carboxamide from 5-amino-1-(5-phospho-D-ribosyl)imidazole-4-carboxylate: step 1/2.</text>
</comment>
<evidence type="ECO:0000256" key="4">
    <source>
        <dbReference type="ARBA" id="ARBA00022741"/>
    </source>
</evidence>
<dbReference type="InterPro" id="IPR018236">
    <property type="entry name" value="SAICAR_synthetase_CS"/>
</dbReference>
<evidence type="ECO:0000313" key="11">
    <source>
        <dbReference type="Proteomes" id="UP000824156"/>
    </source>
</evidence>
<reference evidence="10" key="2">
    <citation type="submission" date="2021-04" db="EMBL/GenBank/DDBJ databases">
        <authorList>
            <person name="Gilroy R."/>
        </authorList>
    </citation>
    <scope>NUCLEOTIDE SEQUENCE</scope>
    <source>
        <strain evidence="10">1719</strain>
    </source>
</reference>
<comment type="catalytic activity">
    <reaction evidence="7 8">
        <text>5-amino-1-(5-phospho-D-ribosyl)imidazole-4-carboxylate + L-aspartate + ATP = (2S)-2-[5-amino-1-(5-phospho-beta-D-ribosyl)imidazole-4-carboxamido]succinate + ADP + phosphate + 2 H(+)</text>
        <dbReference type="Rhea" id="RHEA:22628"/>
        <dbReference type="ChEBI" id="CHEBI:15378"/>
        <dbReference type="ChEBI" id="CHEBI:29991"/>
        <dbReference type="ChEBI" id="CHEBI:30616"/>
        <dbReference type="ChEBI" id="CHEBI:43474"/>
        <dbReference type="ChEBI" id="CHEBI:58443"/>
        <dbReference type="ChEBI" id="CHEBI:77657"/>
        <dbReference type="ChEBI" id="CHEBI:456216"/>
        <dbReference type="EC" id="6.3.2.6"/>
    </reaction>
</comment>
<accession>A0A9D1W6Z0</accession>
<dbReference type="PROSITE" id="PS01057">
    <property type="entry name" value="SAICAR_SYNTHETASE_1"/>
    <property type="match status" value="1"/>
</dbReference>
<evidence type="ECO:0000256" key="3">
    <source>
        <dbReference type="ARBA" id="ARBA00022598"/>
    </source>
</evidence>